<keyword evidence="6" id="KW-1185">Reference proteome</keyword>
<dbReference type="Pfam" id="PF00072">
    <property type="entry name" value="Response_reg"/>
    <property type="match status" value="1"/>
</dbReference>
<dbReference type="InterPro" id="IPR011006">
    <property type="entry name" value="CheY-like_superfamily"/>
</dbReference>
<dbReference type="Gene3D" id="3.40.50.2300">
    <property type="match status" value="1"/>
</dbReference>
<dbReference type="PROSITE" id="PS50110">
    <property type="entry name" value="RESPONSE_REGULATORY"/>
    <property type="match status" value="1"/>
</dbReference>
<evidence type="ECO:0000259" key="4">
    <source>
        <dbReference type="PROSITE" id="PS50110"/>
    </source>
</evidence>
<proteinExistence type="predicted"/>
<reference evidence="5" key="1">
    <citation type="submission" date="2022-04" db="EMBL/GenBank/DDBJ databases">
        <authorList>
            <person name="Liu G."/>
        </authorList>
    </citation>
    <scope>NUCLEOTIDE SEQUENCE</scope>
    <source>
        <strain evidence="5">RG22</strain>
    </source>
</reference>
<evidence type="ECO:0000313" key="6">
    <source>
        <dbReference type="Proteomes" id="UP000831485"/>
    </source>
</evidence>
<dbReference type="PANTHER" id="PTHR44591:SF14">
    <property type="entry name" value="PROTEIN PILG"/>
    <property type="match status" value="1"/>
</dbReference>
<dbReference type="RefSeq" id="WP_248647220.1">
    <property type="nucleotide sequence ID" value="NZ_CP096574.1"/>
</dbReference>
<dbReference type="Proteomes" id="UP000831485">
    <property type="component" value="Chromosome"/>
</dbReference>
<evidence type="ECO:0000256" key="2">
    <source>
        <dbReference type="ARBA" id="ARBA00023012"/>
    </source>
</evidence>
<evidence type="ECO:0000256" key="1">
    <source>
        <dbReference type="ARBA" id="ARBA00022553"/>
    </source>
</evidence>
<keyword evidence="2" id="KW-0902">Two-component regulatory system</keyword>
<sequence length="125" mass="13939">MIGAEKVATILLADDEPQIRDMLRALLSRQGYQVITAINGQDALEKFAESASEIDLVVTDIVMPEMDGVASYKEMKKINPALKVIYMSGFAENLPPDVHILLKPFPPVQLLHMIRTVLNNKHLDL</sequence>
<dbReference type="SUPFAM" id="SSF52172">
    <property type="entry name" value="CheY-like"/>
    <property type="match status" value="1"/>
</dbReference>
<dbReference type="InterPro" id="IPR050595">
    <property type="entry name" value="Bact_response_regulator"/>
</dbReference>
<protein>
    <submittedName>
        <fullName evidence="5">Response regulator</fullName>
    </submittedName>
</protein>
<feature type="domain" description="Response regulatory" evidence="4">
    <location>
        <begin position="9"/>
        <end position="118"/>
    </location>
</feature>
<feature type="modified residue" description="4-aspartylphosphate" evidence="3">
    <location>
        <position position="60"/>
    </location>
</feature>
<evidence type="ECO:0000256" key="3">
    <source>
        <dbReference type="PROSITE-ProRule" id="PRU00169"/>
    </source>
</evidence>
<evidence type="ECO:0000313" key="5">
    <source>
        <dbReference type="EMBL" id="UPU37829.1"/>
    </source>
</evidence>
<dbReference type="PANTHER" id="PTHR44591">
    <property type="entry name" value="STRESS RESPONSE REGULATOR PROTEIN 1"/>
    <property type="match status" value="1"/>
</dbReference>
<dbReference type="InterPro" id="IPR001789">
    <property type="entry name" value="Sig_transdc_resp-reg_receiver"/>
</dbReference>
<dbReference type="EMBL" id="CP096574">
    <property type="protein sequence ID" value="UPU37829.1"/>
    <property type="molecule type" value="Genomic_DNA"/>
</dbReference>
<accession>A0ABY4LJ14</accession>
<gene>
    <name evidence="5" type="ORF">M1B72_09015</name>
</gene>
<keyword evidence="1 3" id="KW-0597">Phosphoprotein</keyword>
<organism evidence="5 6">
    <name type="scientific">Geomonas paludis</name>
    <dbReference type="NCBI Taxonomy" id="2740185"/>
    <lineage>
        <taxon>Bacteria</taxon>
        <taxon>Pseudomonadati</taxon>
        <taxon>Thermodesulfobacteriota</taxon>
        <taxon>Desulfuromonadia</taxon>
        <taxon>Geobacterales</taxon>
        <taxon>Geobacteraceae</taxon>
        <taxon>Geomonas</taxon>
    </lineage>
</organism>
<dbReference type="SMART" id="SM00448">
    <property type="entry name" value="REC"/>
    <property type="match status" value="1"/>
</dbReference>
<name>A0ABY4LJ14_9BACT</name>